<accession>A0AAV7YDI4</accession>
<reference evidence="8" key="1">
    <citation type="submission" date="2022-08" db="EMBL/GenBank/DDBJ databases">
        <title>Novel sulphate-reducing endosymbionts in the free-living metamonad Anaeramoeba.</title>
        <authorList>
            <person name="Jerlstrom-Hultqvist J."/>
            <person name="Cepicka I."/>
            <person name="Gallot-Lavallee L."/>
            <person name="Salas-Leiva D."/>
            <person name="Curtis B.A."/>
            <person name="Zahonova K."/>
            <person name="Pipaliya S."/>
            <person name="Dacks J."/>
            <person name="Roger A.J."/>
        </authorList>
    </citation>
    <scope>NUCLEOTIDE SEQUENCE</scope>
    <source>
        <strain evidence="8">Busselton2</strain>
    </source>
</reference>
<keyword evidence="6" id="KW-0067">ATP-binding</keyword>
<dbReference type="PROSITE" id="PS00108">
    <property type="entry name" value="PROTEIN_KINASE_ST"/>
    <property type="match status" value="1"/>
</dbReference>
<comment type="similarity">
    <text evidence="1">Belongs to the protein kinase superfamily. CMGC Ser/Thr protein kinase family. GSK-3 subfamily.</text>
</comment>
<evidence type="ECO:0000313" key="9">
    <source>
        <dbReference type="Proteomes" id="UP001146793"/>
    </source>
</evidence>
<dbReference type="GO" id="GO:0030154">
    <property type="term" value="P:cell differentiation"/>
    <property type="evidence" value="ECO:0007669"/>
    <property type="project" value="TreeGrafter"/>
</dbReference>
<dbReference type="Proteomes" id="UP001146793">
    <property type="component" value="Unassembled WGS sequence"/>
</dbReference>
<dbReference type="GO" id="GO:0004674">
    <property type="term" value="F:protein serine/threonine kinase activity"/>
    <property type="evidence" value="ECO:0007669"/>
    <property type="project" value="UniProtKB-KW"/>
</dbReference>
<dbReference type="PANTHER" id="PTHR24057">
    <property type="entry name" value="GLYCOGEN SYNTHASE KINASE-3 ALPHA"/>
    <property type="match status" value="1"/>
</dbReference>
<evidence type="ECO:0000256" key="3">
    <source>
        <dbReference type="ARBA" id="ARBA00022679"/>
    </source>
</evidence>
<evidence type="ECO:0000256" key="2">
    <source>
        <dbReference type="ARBA" id="ARBA00022527"/>
    </source>
</evidence>
<evidence type="ECO:0000256" key="4">
    <source>
        <dbReference type="ARBA" id="ARBA00022741"/>
    </source>
</evidence>
<dbReference type="FunFam" id="1.10.510.10:FF:000082">
    <property type="entry name" value="Shaggy-related protein kinase kappa"/>
    <property type="match status" value="1"/>
</dbReference>
<keyword evidence="3" id="KW-0808">Transferase</keyword>
<dbReference type="GO" id="GO:0005737">
    <property type="term" value="C:cytoplasm"/>
    <property type="evidence" value="ECO:0007669"/>
    <property type="project" value="TreeGrafter"/>
</dbReference>
<proteinExistence type="inferred from homology"/>
<dbReference type="InterPro" id="IPR039192">
    <property type="entry name" value="STKc_GSK3"/>
</dbReference>
<evidence type="ECO:0000256" key="1">
    <source>
        <dbReference type="ARBA" id="ARBA00005527"/>
    </source>
</evidence>
<dbReference type="GO" id="GO:0007165">
    <property type="term" value="P:signal transduction"/>
    <property type="evidence" value="ECO:0007669"/>
    <property type="project" value="TreeGrafter"/>
</dbReference>
<gene>
    <name evidence="8" type="ORF">M0812_26181</name>
</gene>
<dbReference type="AlphaFoldDB" id="A0AAV7YDI4"/>
<dbReference type="SUPFAM" id="SSF56112">
    <property type="entry name" value="Protein kinase-like (PK-like)"/>
    <property type="match status" value="1"/>
</dbReference>
<organism evidence="8 9">
    <name type="scientific">Anaeramoeba flamelloides</name>
    <dbReference type="NCBI Taxonomy" id="1746091"/>
    <lineage>
        <taxon>Eukaryota</taxon>
        <taxon>Metamonada</taxon>
        <taxon>Anaeramoebidae</taxon>
        <taxon>Anaeramoeba</taxon>
    </lineage>
</organism>
<evidence type="ECO:0000256" key="5">
    <source>
        <dbReference type="ARBA" id="ARBA00022777"/>
    </source>
</evidence>
<dbReference type="InterPro" id="IPR008271">
    <property type="entry name" value="Ser/Thr_kinase_AS"/>
</dbReference>
<dbReference type="Gene3D" id="3.30.200.20">
    <property type="entry name" value="Phosphorylase Kinase, domain 1"/>
    <property type="match status" value="1"/>
</dbReference>
<keyword evidence="4" id="KW-0547">Nucleotide-binding</keyword>
<dbReference type="GO" id="GO:0005524">
    <property type="term" value="F:ATP binding"/>
    <property type="evidence" value="ECO:0007669"/>
    <property type="project" value="UniProtKB-KW"/>
</dbReference>
<dbReference type="InterPro" id="IPR000719">
    <property type="entry name" value="Prot_kinase_dom"/>
</dbReference>
<protein>
    <submittedName>
        <fullName evidence="8">Protein kinase shaggy-related</fullName>
    </submittedName>
</protein>
<keyword evidence="5 8" id="KW-0418">Kinase</keyword>
<dbReference type="GO" id="GO:0005634">
    <property type="term" value="C:nucleus"/>
    <property type="evidence" value="ECO:0007669"/>
    <property type="project" value="TreeGrafter"/>
</dbReference>
<evidence type="ECO:0000313" key="8">
    <source>
        <dbReference type="EMBL" id="KAJ3426615.1"/>
    </source>
</evidence>
<dbReference type="CDD" id="cd14137">
    <property type="entry name" value="STKc_GSK3"/>
    <property type="match status" value="1"/>
</dbReference>
<name>A0AAV7YDI4_9EUKA</name>
<comment type="caution">
    <text evidence="8">The sequence shown here is derived from an EMBL/GenBank/DDBJ whole genome shotgun (WGS) entry which is preliminary data.</text>
</comment>
<evidence type="ECO:0000256" key="6">
    <source>
        <dbReference type="ARBA" id="ARBA00022840"/>
    </source>
</evidence>
<dbReference type="SMART" id="SM00220">
    <property type="entry name" value="S_TKc"/>
    <property type="match status" value="1"/>
</dbReference>
<dbReference type="Gene3D" id="1.10.510.10">
    <property type="entry name" value="Transferase(Phosphotransferase) domain 1"/>
    <property type="match status" value="1"/>
</dbReference>
<evidence type="ECO:0000259" key="7">
    <source>
        <dbReference type="PROSITE" id="PS50011"/>
    </source>
</evidence>
<dbReference type="PANTHER" id="PTHR24057:SF0">
    <property type="entry name" value="PROTEIN KINASE SHAGGY-RELATED"/>
    <property type="match status" value="1"/>
</dbReference>
<feature type="domain" description="Protein kinase" evidence="7">
    <location>
        <begin position="44"/>
        <end position="329"/>
    </location>
</feature>
<sequence length="380" mass="44547">MNKNKSQFCQLCKINKDLDIIEDLDRFLWNCPAYENNLNSKLKYVALKIISKSTFSVVYKVQDQVTKRIYAIKKIIHDPKHHNRELEIMKLVSHRNIIKMHDFFYTKGKVKTEDLDLHLVLEYVPKTIHQLNQYYMKKGETMPLIYVKVFMYQLLRAVAYLHRSNICHRDIKPQNITFFEETAELRLCDFGSAKVLSKNQKNVSYICSRYYRAPELMFGTMEYDTSIDLWSLGCVFAELLIGKPLFPGTTGLGQLVEIIKILGTPVKEEIYEWNPNYSNFTIPNIQPQQLDAVFNKNTPPEAIDLVSKFLKYSPKSRIRPLMACTHPFFDELRESSTVLPNNHKLPELFDFDEQELNSLETEDAKKLIPKNLIKRDRGNF</sequence>
<dbReference type="InterPro" id="IPR050591">
    <property type="entry name" value="GSK-3"/>
</dbReference>
<dbReference type="PROSITE" id="PS50011">
    <property type="entry name" value="PROTEIN_KINASE_DOM"/>
    <property type="match status" value="1"/>
</dbReference>
<dbReference type="InterPro" id="IPR011009">
    <property type="entry name" value="Kinase-like_dom_sf"/>
</dbReference>
<dbReference type="Pfam" id="PF00069">
    <property type="entry name" value="Pkinase"/>
    <property type="match status" value="1"/>
</dbReference>
<keyword evidence="2" id="KW-0723">Serine/threonine-protein kinase</keyword>
<dbReference type="EMBL" id="JANTQA010000063">
    <property type="protein sequence ID" value="KAJ3426615.1"/>
    <property type="molecule type" value="Genomic_DNA"/>
</dbReference>